<protein>
    <submittedName>
        <fullName evidence="2">Uncharacterized protein</fullName>
    </submittedName>
</protein>
<dbReference type="EMBL" id="OIVN01004035">
    <property type="protein sequence ID" value="SPD15073.1"/>
    <property type="molecule type" value="Genomic_DNA"/>
</dbReference>
<organism evidence="2">
    <name type="scientific">Fagus sylvatica</name>
    <name type="common">Beechnut</name>
    <dbReference type="NCBI Taxonomy" id="28930"/>
    <lineage>
        <taxon>Eukaryota</taxon>
        <taxon>Viridiplantae</taxon>
        <taxon>Streptophyta</taxon>
        <taxon>Embryophyta</taxon>
        <taxon>Tracheophyta</taxon>
        <taxon>Spermatophyta</taxon>
        <taxon>Magnoliopsida</taxon>
        <taxon>eudicotyledons</taxon>
        <taxon>Gunneridae</taxon>
        <taxon>Pentapetalae</taxon>
        <taxon>rosids</taxon>
        <taxon>fabids</taxon>
        <taxon>Fagales</taxon>
        <taxon>Fagaceae</taxon>
        <taxon>Fagus</taxon>
    </lineage>
</organism>
<feature type="compositionally biased region" description="Acidic residues" evidence="1">
    <location>
        <begin position="41"/>
        <end position="50"/>
    </location>
</feature>
<proteinExistence type="predicted"/>
<name>A0A2N9HTN2_FAGSY</name>
<accession>A0A2N9HTN2</accession>
<reference evidence="2" key="1">
    <citation type="submission" date="2018-02" db="EMBL/GenBank/DDBJ databases">
        <authorList>
            <person name="Cohen D.B."/>
            <person name="Kent A.D."/>
        </authorList>
    </citation>
    <scope>NUCLEOTIDE SEQUENCE</scope>
</reference>
<feature type="region of interest" description="Disordered" evidence="1">
    <location>
        <begin position="24"/>
        <end position="50"/>
    </location>
</feature>
<dbReference type="AlphaFoldDB" id="A0A2N9HTN2"/>
<evidence type="ECO:0000313" key="2">
    <source>
        <dbReference type="EMBL" id="SPD15073.1"/>
    </source>
</evidence>
<evidence type="ECO:0000256" key="1">
    <source>
        <dbReference type="SAM" id="MobiDB-lite"/>
    </source>
</evidence>
<sequence length="50" mass="5565">MLSDRDAEVVGSVAEVVGVVIPMAKKENKRKRQQQQPLKEAEEEEDDVVG</sequence>
<gene>
    <name evidence="2" type="ORF">FSB_LOCUS42955</name>
</gene>